<dbReference type="PANTHER" id="PTHR38449">
    <property type="entry name" value="REGULATORY PROTEIN TM_1690-RELATED"/>
    <property type="match status" value="1"/>
</dbReference>
<evidence type="ECO:0008006" key="2">
    <source>
        <dbReference type="Google" id="ProtNLM"/>
    </source>
</evidence>
<accession>X0V2U9</accession>
<dbReference type="NCBIfam" id="NF003315">
    <property type="entry name" value="PRK04323.1"/>
    <property type="match status" value="1"/>
</dbReference>
<dbReference type="AlphaFoldDB" id="X0V2U9"/>
<dbReference type="EMBL" id="BARS01026173">
    <property type="protein sequence ID" value="GAG12435.1"/>
    <property type="molecule type" value="Genomic_DNA"/>
</dbReference>
<name>X0V2U9_9ZZZZ</name>
<reference evidence="1" key="1">
    <citation type="journal article" date="2014" name="Front. Microbiol.">
        <title>High frequency of phylogenetically diverse reductive dehalogenase-homologous genes in deep subseafloor sedimentary metagenomes.</title>
        <authorList>
            <person name="Kawai M."/>
            <person name="Futagami T."/>
            <person name="Toyoda A."/>
            <person name="Takaki Y."/>
            <person name="Nishi S."/>
            <person name="Hori S."/>
            <person name="Arai W."/>
            <person name="Tsubouchi T."/>
            <person name="Morono Y."/>
            <person name="Uchiyama I."/>
            <person name="Ito T."/>
            <person name="Fujiyama A."/>
            <person name="Inagaki F."/>
            <person name="Takami H."/>
        </authorList>
    </citation>
    <scope>NUCLEOTIDE SEQUENCE</scope>
    <source>
        <strain evidence="1">Expedition CK06-06</strain>
    </source>
</reference>
<dbReference type="PANTHER" id="PTHR38449:SF1">
    <property type="entry name" value="REGULATORY PROTEIN SSL2874-RELATED"/>
    <property type="match status" value="1"/>
</dbReference>
<gene>
    <name evidence="1" type="ORF">S01H1_41275</name>
</gene>
<protein>
    <recommendedName>
        <fullName evidence="2">Regulatory protein</fullName>
    </recommendedName>
</protein>
<dbReference type="Pfam" id="PF04025">
    <property type="entry name" value="RemA-like"/>
    <property type="match status" value="1"/>
</dbReference>
<sequence length="88" mass="9078">MNVISVGFGNYVLRERIVAIVSADSSPIKRVIHEARKNGGLIDATQGRKTKSALFTDGGGLVISGLGPETLARRANGAPGEACDADLG</sequence>
<organism evidence="1">
    <name type="scientific">marine sediment metagenome</name>
    <dbReference type="NCBI Taxonomy" id="412755"/>
    <lineage>
        <taxon>unclassified sequences</taxon>
        <taxon>metagenomes</taxon>
        <taxon>ecological metagenomes</taxon>
    </lineage>
</organism>
<evidence type="ECO:0000313" key="1">
    <source>
        <dbReference type="EMBL" id="GAG12435.1"/>
    </source>
</evidence>
<dbReference type="InterPro" id="IPR007169">
    <property type="entry name" value="RemA-like"/>
</dbReference>
<proteinExistence type="predicted"/>
<comment type="caution">
    <text evidence="1">The sequence shown here is derived from an EMBL/GenBank/DDBJ whole genome shotgun (WGS) entry which is preliminary data.</text>
</comment>